<dbReference type="RefSeq" id="WP_302110631.1">
    <property type="nucleotide sequence ID" value="NZ_JAUKTR010000005.1"/>
</dbReference>
<organism evidence="2 3">
    <name type="scientific">Peiella sedimenti</name>
    <dbReference type="NCBI Taxonomy" id="3061083"/>
    <lineage>
        <taxon>Bacteria</taxon>
        <taxon>Pseudomonadati</taxon>
        <taxon>Pseudomonadota</taxon>
        <taxon>Alphaproteobacteria</taxon>
        <taxon>Caulobacterales</taxon>
        <taxon>Caulobacteraceae</taxon>
        <taxon>Peiella</taxon>
    </lineage>
</organism>
<dbReference type="EMBL" id="JAUKTR010000005">
    <property type="protein sequence ID" value="MDO1560207.1"/>
    <property type="molecule type" value="Genomic_DNA"/>
</dbReference>
<evidence type="ECO:0000256" key="1">
    <source>
        <dbReference type="SAM" id="SignalP"/>
    </source>
</evidence>
<feature type="signal peptide" evidence="1">
    <location>
        <begin position="1"/>
        <end position="20"/>
    </location>
</feature>
<comment type="caution">
    <text evidence="2">The sequence shown here is derived from an EMBL/GenBank/DDBJ whole genome shotgun (WGS) entry which is preliminary data.</text>
</comment>
<sequence length="167" mass="18033">MRTILVALAALLATPSLSLSQPAPSAWSREAASAPPFAQGMTEDELLAWLTAQGVSAERRTDSGGTYMAAEHNGIAWEAQLQACEAERCRVLEFSSGFRAQQPSAERANEWNRGHLFLKAVAVDGGLVARHPVYLSGGLSRQALDEQLELWLTFLPEFGAWAIPPAT</sequence>
<name>A0ABT8SNP6_9CAUL</name>
<reference evidence="2" key="1">
    <citation type="submission" date="2023-07" db="EMBL/GenBank/DDBJ databases">
        <title>Brevundimonas soil sp. nov., isolated from the soil of chemical plant.</title>
        <authorList>
            <person name="Wu N."/>
        </authorList>
    </citation>
    <scope>NUCLEOTIDE SEQUENCE</scope>
    <source>
        <strain evidence="2">XZ-24</strain>
    </source>
</reference>
<evidence type="ECO:0000313" key="3">
    <source>
        <dbReference type="Proteomes" id="UP001169063"/>
    </source>
</evidence>
<feature type="chain" id="PRO_5046352138" evidence="1">
    <location>
        <begin position="21"/>
        <end position="167"/>
    </location>
</feature>
<dbReference type="Proteomes" id="UP001169063">
    <property type="component" value="Unassembled WGS sequence"/>
</dbReference>
<evidence type="ECO:0000313" key="2">
    <source>
        <dbReference type="EMBL" id="MDO1560207.1"/>
    </source>
</evidence>
<dbReference type="CDD" id="cd17511">
    <property type="entry name" value="YbjN_AmyR-like"/>
    <property type="match status" value="1"/>
</dbReference>
<dbReference type="InterPro" id="IPR019660">
    <property type="entry name" value="Put_sensory_transdc_reg_YbjN"/>
</dbReference>
<proteinExistence type="predicted"/>
<gene>
    <name evidence="2" type="ORF">Q0812_12290</name>
</gene>
<keyword evidence="1" id="KW-0732">Signal</keyword>
<protein>
    <submittedName>
        <fullName evidence="2">YbjN domain-containing protein</fullName>
    </submittedName>
</protein>
<dbReference type="Pfam" id="PF10722">
    <property type="entry name" value="YbjN"/>
    <property type="match status" value="1"/>
</dbReference>
<keyword evidence="3" id="KW-1185">Reference proteome</keyword>
<accession>A0ABT8SNP6</accession>